<dbReference type="Pfam" id="PF00439">
    <property type="entry name" value="Bromodomain"/>
    <property type="match status" value="3"/>
</dbReference>
<evidence type="ECO:0000256" key="8">
    <source>
        <dbReference type="ARBA" id="ARBA00025346"/>
    </source>
</evidence>
<dbReference type="CDD" id="cd04369">
    <property type="entry name" value="Bromodomain"/>
    <property type="match status" value="1"/>
</dbReference>
<comment type="function">
    <text evidence="8">Functions as a component of the DNA-binding general transcription factor complex TFIID. Binding of TFIID to a promoter (with or without TATA element) is the initial step in pre-initiation complex (PIC) formation. TFIID plays a key role in the regulation of gene expression by RNA polymerase II through different activities such as transcription activator interaction, core promoter recognition and selectivity, TFIIA and TFIIB interaction, chromatin modification (histone acetylation by TAF1), facilitation of DNA opening and initiation of transcription.</text>
</comment>
<dbReference type="PRINTS" id="PR00503">
    <property type="entry name" value="BROMODOMAIN"/>
</dbReference>
<keyword evidence="6" id="KW-0804">Transcription</keyword>
<evidence type="ECO:0000313" key="14">
    <source>
        <dbReference type="Proteomes" id="UP001219567"/>
    </source>
</evidence>
<dbReference type="GO" id="GO:0006325">
    <property type="term" value="P:chromatin organization"/>
    <property type="evidence" value="ECO:0007669"/>
    <property type="project" value="UniProtKB-ARBA"/>
</dbReference>
<dbReference type="SMART" id="SM00297">
    <property type="entry name" value="BROMO"/>
    <property type="match status" value="3"/>
</dbReference>
<evidence type="ECO:0000256" key="4">
    <source>
        <dbReference type="ARBA" id="ARBA00023015"/>
    </source>
</evidence>
<keyword evidence="7" id="KW-0539">Nucleus</keyword>
<feature type="domain" description="Bromo" evidence="12">
    <location>
        <begin position="1561"/>
        <end position="1635"/>
    </location>
</feature>
<feature type="region of interest" description="Disordered" evidence="11">
    <location>
        <begin position="1135"/>
        <end position="1179"/>
    </location>
</feature>
<keyword evidence="4" id="KW-0805">Transcription regulation</keyword>
<protein>
    <recommendedName>
        <fullName evidence="3">Transcription initiation factor TFIID subunit 2</fullName>
    </recommendedName>
    <alternativeName>
        <fullName evidence="9">TBP-associated factor 2</fullName>
    </alternativeName>
</protein>
<proteinExistence type="inferred from homology"/>
<gene>
    <name evidence="13" type="ORF">MYAM1_003406</name>
</gene>
<feature type="domain" description="Bromo" evidence="12">
    <location>
        <begin position="1193"/>
        <end position="1265"/>
    </location>
</feature>
<dbReference type="InterPro" id="IPR001487">
    <property type="entry name" value="Bromodomain"/>
</dbReference>
<feature type="domain" description="Bromo" evidence="12">
    <location>
        <begin position="1451"/>
        <end position="1523"/>
    </location>
</feature>
<reference evidence="13 14" key="1">
    <citation type="submission" date="2023-03" db="EMBL/GenBank/DDBJ databases">
        <title>Mating type loci evolution in Malassezia.</title>
        <authorList>
            <person name="Coelho M.A."/>
        </authorList>
    </citation>
    <scope>NUCLEOTIDE SEQUENCE [LARGE SCALE GENOMIC DNA]</scope>
    <source>
        <strain evidence="13 14">CBS 9725</strain>
    </source>
</reference>
<dbReference type="PANTHER" id="PTHR15137:SF9">
    <property type="entry name" value="TRANSCRIPTION INITIATION FACTOR TFIID SUBUNIT 2"/>
    <property type="match status" value="1"/>
</dbReference>
<dbReference type="InterPro" id="IPR057345">
    <property type="entry name" value="Ig-like_TAF2"/>
</dbReference>
<dbReference type="PROSITE" id="PS00633">
    <property type="entry name" value="BROMODOMAIN_1"/>
    <property type="match status" value="1"/>
</dbReference>
<dbReference type="Gene3D" id="2.60.40.1730">
    <property type="entry name" value="tricorn interacting facor f3 domain"/>
    <property type="match status" value="1"/>
</dbReference>
<comment type="similarity">
    <text evidence="2">Belongs to the TAF2 family.</text>
</comment>
<evidence type="ECO:0000256" key="9">
    <source>
        <dbReference type="ARBA" id="ARBA00076306"/>
    </source>
</evidence>
<dbReference type="GO" id="GO:0006367">
    <property type="term" value="P:transcription initiation at RNA polymerase II promoter"/>
    <property type="evidence" value="ECO:0007669"/>
    <property type="project" value="TreeGrafter"/>
</dbReference>
<dbReference type="CDD" id="cd09839">
    <property type="entry name" value="M1_like_TAF2"/>
    <property type="match status" value="1"/>
</dbReference>
<dbReference type="EMBL" id="CP119947">
    <property type="protein sequence ID" value="WFD00655.1"/>
    <property type="molecule type" value="Genomic_DNA"/>
</dbReference>
<evidence type="ECO:0000256" key="6">
    <source>
        <dbReference type="ARBA" id="ARBA00023163"/>
    </source>
</evidence>
<dbReference type="FunFam" id="1.10.390.10:FF:000011">
    <property type="entry name" value="Transcription initiation factor TFIID subunit"/>
    <property type="match status" value="1"/>
</dbReference>
<keyword evidence="14" id="KW-1185">Reference proteome</keyword>
<dbReference type="PROSITE" id="PS50014">
    <property type="entry name" value="BROMODOMAIN_2"/>
    <property type="match status" value="3"/>
</dbReference>
<feature type="compositionally biased region" description="Low complexity" evidence="11">
    <location>
        <begin position="1391"/>
        <end position="1409"/>
    </location>
</feature>
<evidence type="ECO:0000313" key="13">
    <source>
        <dbReference type="EMBL" id="WFD00655.1"/>
    </source>
</evidence>
<dbReference type="SUPFAM" id="SSF55486">
    <property type="entry name" value="Metalloproteases ('zincins'), catalytic domain"/>
    <property type="match status" value="1"/>
</dbReference>
<organism evidence="13 14">
    <name type="scientific">Malassezia yamatoensis</name>
    <dbReference type="NCBI Taxonomy" id="253288"/>
    <lineage>
        <taxon>Eukaryota</taxon>
        <taxon>Fungi</taxon>
        <taxon>Dikarya</taxon>
        <taxon>Basidiomycota</taxon>
        <taxon>Ustilaginomycotina</taxon>
        <taxon>Malasseziomycetes</taxon>
        <taxon>Malasseziales</taxon>
        <taxon>Malasseziaceae</taxon>
        <taxon>Malassezia</taxon>
    </lineage>
</organism>
<sequence>MLQDRGFVLTHQKVALELSFHGVLAGYTEITVSPTTSALRSIFLNARQTKILRVSCNGHDAVYDHLTPPDTLQLTNVHDYPKTKRSVFSHANDTANGELRIQLPAAARPESAAHADATGEEGFAAITVRVDYLVQDTHTAIETVLPTAEAPYRVPHLYTRPIGPDSARHWVPCVDTLWDRCTWELEFVVPRRLETADEVTAAVSSAPRNLDPLEDQQDIHEPLTGTEVYVICSGELTEHAVHPHNPEKSIFYYTQPVATSVQHLAFCAGPFVMGRVSPRRVDAVEVLAFCLPEHEHELLHTTAFTWQAIEYIGGEYGSFPFNSFKMVFVEAARVDCHSSATLAICSSDLLHPPSVIDQAFANRHTLSVAIAFQWVGINIIQKTWADTWLIHGLCQHLAAMFLRRLLGNNDYRFRMKKDCDRLCSWDIGMPPLYQVGLSEPLDAPTLAFVNLKAPLVLYLLDRRLCKMGASLGLGRVIPKVFLQAITGEMANNALGTHQFLRVCKKVSGADLRQFVDQWINGSGCPRFLCTATFNRKKLLIEMHVRQESPAALYAEAHPEDALLSNPVALWEGQMTVRIHEADGTPYEHVLDIKNQHQRYDVPFNTKYKRVRRNTKRFQARQAAAAAAAAGDQDAAEAIGMIDLGFGLGLWEDEEERKRWKVADWTEEDEAIMASAPYEWIRLDADFEWMAHIQFEQPDYMWVSQLQRDRDVVAQLEAVHALSQMPSLITSSMLTRTILVTKYFYQIRAEAAYGLANCALPHLDLLGLFHLLTLFRTTYCFDLPTDSSNTDQTALDAPCIPRPNDFSDWADYFVRRALIHAIARVRDHQGKAHLLVQGFLINLLKYNDNSTNKFVDDFYLASIINALASCLIPADTGMLSARTPGIDDDYSPQEVVLREQAITEVERLQELDRLVPSFHNVVTLATLDFQLALMFANLRPVNLPLFLEYTREGNFTPVRLAALNSLLLLKGLHHKVLARYYFALLVSDTNHLVKVHLARGMCEALAVTMATNELSFSRTRTGTESHDTLQEANTSAIENLGEQQAKRLQEETHYDAMLKFLRKEIGRSASVREGFLAAIAAAGLEYTPTRSALLHLAQLLFRPHEQSKPPPRPEVATPNPEQTGAQRIKLMIKNAPQAPQAPERPAATRTTPALRVVLPKAPKPKKPKPVEPGKARGMSSSDLTACRNCIQRLMANPHCEPFLRPVDPVRDEAPDYFDVIKEPMDLNSVANKLQSGQYIDRFQFKEDVELIFHNAKTYTPDPKTWIYYEASRSESAFRQLWNRITRTLQQAEARAAAHERSVDEEEEASTSQPAASDHQASPDPARRALQSKTNDTASPASATPIEQQPDSSAVRSSPASTATPAPKRLTLKLSKGKADTKSTLKLQRSSNTPEQTATPTAAADNAAIPAQSESTPPEPMPKAGSGPDEPLPDESNQPIHPKKCRAVLQSIMKTKEAAIFLQPIDPIRDGAPTYYDEIKHPMDLSTIQRKLQNNEYITMRDFASDVRLMLANCRQFNPPGTLPAQFEAAVRKVWRREWSRAMVRKLEYQDKRALQSMLGRLKQLPSSALFLKPVDPVALGIPHYFDVIPRENARDLSLISEKLRSDQYNSIDALDADIQLMLKNCYTFNAGDEKIIQVTHAFENAYSQEVHALRLAMGETFAKRKSTDPQNTQAAKRSAR</sequence>
<keyword evidence="5 10" id="KW-0103">Bromodomain</keyword>
<dbReference type="SUPFAM" id="SSF47370">
    <property type="entry name" value="Bromodomain"/>
    <property type="match status" value="3"/>
</dbReference>
<dbReference type="GO" id="GO:0005669">
    <property type="term" value="C:transcription factor TFIID complex"/>
    <property type="evidence" value="ECO:0007669"/>
    <property type="project" value="InterPro"/>
</dbReference>
<dbReference type="SUPFAM" id="SSF63737">
    <property type="entry name" value="Leukotriene A4 hydrolase N-terminal domain"/>
    <property type="match status" value="1"/>
</dbReference>
<dbReference type="InterPro" id="IPR057991">
    <property type="entry name" value="TPR_TAF2_C"/>
</dbReference>
<evidence type="ECO:0000256" key="11">
    <source>
        <dbReference type="SAM" id="MobiDB-lite"/>
    </source>
</evidence>
<dbReference type="InterPro" id="IPR018359">
    <property type="entry name" value="Bromodomain_CS"/>
</dbReference>
<dbReference type="Pfam" id="PF25316">
    <property type="entry name" value="TAF2_3rd"/>
    <property type="match status" value="1"/>
</dbReference>
<dbReference type="InterPro" id="IPR027268">
    <property type="entry name" value="Peptidase_M4/M1_CTD_sf"/>
</dbReference>
<dbReference type="GO" id="GO:0003682">
    <property type="term" value="F:chromatin binding"/>
    <property type="evidence" value="ECO:0007669"/>
    <property type="project" value="TreeGrafter"/>
</dbReference>
<evidence type="ECO:0000256" key="5">
    <source>
        <dbReference type="ARBA" id="ARBA00023117"/>
    </source>
</evidence>
<feature type="compositionally biased region" description="Low complexity" evidence="11">
    <location>
        <begin position="1135"/>
        <end position="1152"/>
    </location>
</feature>
<evidence type="ECO:0000256" key="7">
    <source>
        <dbReference type="ARBA" id="ARBA00023242"/>
    </source>
</evidence>
<feature type="region of interest" description="Disordered" evidence="11">
    <location>
        <begin position="1291"/>
        <end position="1439"/>
    </location>
</feature>
<dbReference type="InterPro" id="IPR042097">
    <property type="entry name" value="Aminopeptidase_N-like_N_sf"/>
</dbReference>
<evidence type="ECO:0000256" key="2">
    <source>
        <dbReference type="ARBA" id="ARBA00010937"/>
    </source>
</evidence>
<feature type="region of interest" description="Disordered" evidence="11">
    <location>
        <begin position="1660"/>
        <end position="1679"/>
    </location>
</feature>
<evidence type="ECO:0000259" key="12">
    <source>
        <dbReference type="PROSITE" id="PS50014"/>
    </source>
</evidence>
<dbReference type="Gene3D" id="1.10.390.10">
    <property type="entry name" value="Neutral Protease Domain 2"/>
    <property type="match status" value="1"/>
</dbReference>
<dbReference type="InterPro" id="IPR036427">
    <property type="entry name" value="Bromodomain-like_sf"/>
</dbReference>
<accession>A0AAJ5YUL9</accession>
<name>A0AAJ5YUL9_9BASI</name>
<dbReference type="PANTHER" id="PTHR15137">
    <property type="entry name" value="TRANSCRIPTION INITIATION FACTOR TFIID"/>
    <property type="match status" value="1"/>
</dbReference>
<evidence type="ECO:0000256" key="10">
    <source>
        <dbReference type="PROSITE-ProRule" id="PRU00035"/>
    </source>
</evidence>
<feature type="compositionally biased region" description="Polar residues" evidence="11">
    <location>
        <begin position="1667"/>
        <end position="1679"/>
    </location>
</feature>
<feature type="compositionally biased region" description="Polar residues" evidence="11">
    <location>
        <begin position="1329"/>
        <end position="1362"/>
    </location>
</feature>
<dbReference type="Pfam" id="PF25577">
    <property type="entry name" value="TPR_TAF2_C"/>
    <property type="match status" value="1"/>
</dbReference>
<comment type="subcellular location">
    <subcellularLocation>
        <location evidence="1">Nucleus</location>
    </subcellularLocation>
</comment>
<evidence type="ECO:0000256" key="3">
    <source>
        <dbReference type="ARBA" id="ARBA00017363"/>
    </source>
</evidence>
<dbReference type="Gene3D" id="1.20.920.10">
    <property type="entry name" value="Bromodomain-like"/>
    <property type="match status" value="3"/>
</dbReference>
<dbReference type="InterPro" id="IPR037813">
    <property type="entry name" value="TAF2"/>
</dbReference>
<evidence type="ECO:0000256" key="1">
    <source>
        <dbReference type="ARBA" id="ARBA00004123"/>
    </source>
</evidence>
<dbReference type="GO" id="GO:0016251">
    <property type="term" value="F:RNA polymerase II general transcription initiation factor activity"/>
    <property type="evidence" value="ECO:0007669"/>
    <property type="project" value="TreeGrafter"/>
</dbReference>
<dbReference type="Proteomes" id="UP001219567">
    <property type="component" value="Chromosome 5"/>
</dbReference>
<dbReference type="GO" id="GO:0000976">
    <property type="term" value="F:transcription cis-regulatory region binding"/>
    <property type="evidence" value="ECO:0007669"/>
    <property type="project" value="TreeGrafter"/>
</dbReference>